<proteinExistence type="predicted"/>
<gene>
    <name evidence="1" type="ORF">MML48_10g00011632</name>
</gene>
<sequence>MPEHEDADLENGQSTIPDNEILSLSSTSTSMNLNFADTNSIPSSLHQNVELTKTSILSPELVRPYAKAPIKNNTTSRRQGKSRIYTSTPEKDRLVSLEKEKTLKKERIEATKKRKIMKSLFTPPKKAPPKKLKREQSSSSESDVSVKINDGSSEDSEPDEIPVLSVNYEITVGDFIIVRFATKSTAVHYIGEVTNVLDEDNYEVNFLRRRGNSSTFSFPQIVDMSSVERSDILTKLPKPSNSAKTARTSSLFKFDYKFDGVNFK</sequence>
<dbReference type="Proteomes" id="UP001056778">
    <property type="component" value="Chromosome 10"/>
</dbReference>
<evidence type="ECO:0000313" key="2">
    <source>
        <dbReference type="Proteomes" id="UP001056778"/>
    </source>
</evidence>
<evidence type="ECO:0000313" key="1">
    <source>
        <dbReference type="EMBL" id="KAI4454207.1"/>
    </source>
</evidence>
<protein>
    <submittedName>
        <fullName evidence="1">Uncharacterized protein</fullName>
    </submittedName>
</protein>
<reference evidence="1" key="1">
    <citation type="submission" date="2022-04" db="EMBL/GenBank/DDBJ databases">
        <title>Chromosome-scale genome assembly of Holotrichia oblita Faldermann.</title>
        <authorList>
            <person name="Rongchong L."/>
        </authorList>
    </citation>
    <scope>NUCLEOTIDE SEQUENCE</scope>
    <source>
        <strain evidence="1">81SQS9</strain>
    </source>
</reference>
<comment type="caution">
    <text evidence="1">The sequence shown here is derived from an EMBL/GenBank/DDBJ whole genome shotgun (WGS) entry which is preliminary data.</text>
</comment>
<keyword evidence="2" id="KW-1185">Reference proteome</keyword>
<organism evidence="1 2">
    <name type="scientific">Holotrichia oblita</name>
    <name type="common">Chafer beetle</name>
    <dbReference type="NCBI Taxonomy" id="644536"/>
    <lineage>
        <taxon>Eukaryota</taxon>
        <taxon>Metazoa</taxon>
        <taxon>Ecdysozoa</taxon>
        <taxon>Arthropoda</taxon>
        <taxon>Hexapoda</taxon>
        <taxon>Insecta</taxon>
        <taxon>Pterygota</taxon>
        <taxon>Neoptera</taxon>
        <taxon>Endopterygota</taxon>
        <taxon>Coleoptera</taxon>
        <taxon>Polyphaga</taxon>
        <taxon>Scarabaeiformia</taxon>
        <taxon>Scarabaeidae</taxon>
        <taxon>Melolonthinae</taxon>
        <taxon>Holotrichia</taxon>
    </lineage>
</organism>
<name>A0ACB9SGS4_HOLOL</name>
<dbReference type="EMBL" id="CM043024">
    <property type="protein sequence ID" value="KAI4454207.1"/>
    <property type="molecule type" value="Genomic_DNA"/>
</dbReference>
<accession>A0ACB9SGS4</accession>